<evidence type="ECO:0000256" key="9">
    <source>
        <dbReference type="ARBA" id="ARBA00048988"/>
    </source>
</evidence>
<feature type="domain" description="UvrD-like helicase ATP-binding" evidence="11">
    <location>
        <begin position="2"/>
        <end position="280"/>
    </location>
</feature>
<dbReference type="GO" id="GO:0000725">
    <property type="term" value="P:recombinational repair"/>
    <property type="evidence" value="ECO:0007669"/>
    <property type="project" value="TreeGrafter"/>
</dbReference>
<evidence type="ECO:0000256" key="4">
    <source>
        <dbReference type="ARBA" id="ARBA00022806"/>
    </source>
</evidence>
<dbReference type="InterPro" id="IPR000212">
    <property type="entry name" value="DNA_helicase_UvrD/REP"/>
</dbReference>
<feature type="domain" description="UvrD-like helicase C-terminal" evidence="12">
    <location>
        <begin position="281"/>
        <end position="558"/>
    </location>
</feature>
<dbReference type="PROSITE" id="PS51217">
    <property type="entry name" value="UVRD_HELICASE_CTER"/>
    <property type="match status" value="1"/>
</dbReference>
<comment type="similarity">
    <text evidence="1">Belongs to the helicase family. UvrD subfamily.</text>
</comment>
<keyword evidence="4 10" id="KW-0347">Helicase</keyword>
<keyword evidence="2 10" id="KW-0547">Nucleotide-binding</keyword>
<dbReference type="InterPro" id="IPR013986">
    <property type="entry name" value="DExx_box_DNA_helicase_dom_sf"/>
</dbReference>
<evidence type="ECO:0000256" key="7">
    <source>
        <dbReference type="ARBA" id="ARBA00034617"/>
    </source>
</evidence>
<evidence type="ECO:0000256" key="5">
    <source>
        <dbReference type="ARBA" id="ARBA00022840"/>
    </source>
</evidence>
<dbReference type="Pfam" id="PF13361">
    <property type="entry name" value="UvrD_C"/>
    <property type="match status" value="1"/>
</dbReference>
<dbReference type="Gene3D" id="1.10.10.160">
    <property type="match status" value="1"/>
</dbReference>
<dbReference type="PANTHER" id="PTHR11070">
    <property type="entry name" value="UVRD / RECB / PCRA DNA HELICASE FAMILY MEMBER"/>
    <property type="match status" value="1"/>
</dbReference>
<dbReference type="GO" id="GO:0016887">
    <property type="term" value="F:ATP hydrolysis activity"/>
    <property type="evidence" value="ECO:0007669"/>
    <property type="project" value="RHEA"/>
</dbReference>
<dbReference type="PANTHER" id="PTHR11070:SF64">
    <property type="entry name" value="ATP-DEPENDENT DNA HELICASE REP"/>
    <property type="match status" value="1"/>
</dbReference>
<dbReference type="GO" id="GO:0005524">
    <property type="term" value="F:ATP binding"/>
    <property type="evidence" value="ECO:0007669"/>
    <property type="project" value="UniProtKB-UniRule"/>
</dbReference>
<gene>
    <name evidence="13" type="ORF">A2W18_11910</name>
</gene>
<evidence type="ECO:0000259" key="11">
    <source>
        <dbReference type="PROSITE" id="PS51198"/>
    </source>
</evidence>
<dbReference type="EMBL" id="MFSP01000061">
    <property type="protein sequence ID" value="OGI67412.1"/>
    <property type="molecule type" value="Genomic_DNA"/>
</dbReference>
<evidence type="ECO:0000256" key="3">
    <source>
        <dbReference type="ARBA" id="ARBA00022801"/>
    </source>
</evidence>
<evidence type="ECO:0000256" key="8">
    <source>
        <dbReference type="ARBA" id="ARBA00034808"/>
    </source>
</evidence>
<dbReference type="InterPro" id="IPR027417">
    <property type="entry name" value="P-loop_NTPase"/>
</dbReference>
<evidence type="ECO:0000256" key="1">
    <source>
        <dbReference type="ARBA" id="ARBA00009922"/>
    </source>
</evidence>
<comment type="caution">
    <text evidence="13">The sequence shown here is derived from an EMBL/GenBank/DDBJ whole genome shotgun (WGS) entry which is preliminary data.</text>
</comment>
<dbReference type="AlphaFoldDB" id="A0A1F6VCR8"/>
<dbReference type="InterPro" id="IPR014017">
    <property type="entry name" value="DNA_helicase_UvrD-like_C"/>
</dbReference>
<comment type="catalytic activity">
    <reaction evidence="9">
        <text>ATP + H2O = ADP + phosphate + H(+)</text>
        <dbReference type="Rhea" id="RHEA:13065"/>
        <dbReference type="ChEBI" id="CHEBI:15377"/>
        <dbReference type="ChEBI" id="CHEBI:15378"/>
        <dbReference type="ChEBI" id="CHEBI:30616"/>
        <dbReference type="ChEBI" id="CHEBI:43474"/>
        <dbReference type="ChEBI" id="CHEBI:456216"/>
        <dbReference type="EC" id="5.6.2.4"/>
    </reaction>
</comment>
<dbReference type="Gene3D" id="1.10.486.10">
    <property type="entry name" value="PCRA, domain 4"/>
    <property type="match status" value="1"/>
</dbReference>
<keyword evidence="3 10" id="KW-0378">Hydrolase</keyword>
<accession>A0A1F6VCR8</accession>
<reference evidence="13 14" key="1">
    <citation type="journal article" date="2016" name="Nat. Commun.">
        <title>Thousands of microbial genomes shed light on interconnected biogeochemical processes in an aquifer system.</title>
        <authorList>
            <person name="Anantharaman K."/>
            <person name="Brown C.T."/>
            <person name="Hug L.A."/>
            <person name="Sharon I."/>
            <person name="Castelle C.J."/>
            <person name="Probst A.J."/>
            <person name="Thomas B.C."/>
            <person name="Singh A."/>
            <person name="Wilkins M.J."/>
            <person name="Karaoz U."/>
            <person name="Brodie E.L."/>
            <person name="Williams K.H."/>
            <person name="Hubbard S.S."/>
            <person name="Banfield J.F."/>
        </authorList>
    </citation>
    <scope>NUCLEOTIDE SEQUENCE [LARGE SCALE GENOMIC DNA]</scope>
</reference>
<protein>
    <recommendedName>
        <fullName evidence="8">DNA 3'-5' helicase</fullName>
        <ecNumber evidence="8">5.6.2.4</ecNumber>
    </recommendedName>
</protein>
<dbReference type="InterPro" id="IPR014016">
    <property type="entry name" value="UvrD-like_ATP-bd"/>
</dbReference>
<evidence type="ECO:0000256" key="10">
    <source>
        <dbReference type="PROSITE-ProRule" id="PRU00560"/>
    </source>
</evidence>
<dbReference type="SUPFAM" id="SSF52540">
    <property type="entry name" value="P-loop containing nucleoside triphosphate hydrolases"/>
    <property type="match status" value="1"/>
</dbReference>
<dbReference type="GO" id="GO:0003677">
    <property type="term" value="F:DNA binding"/>
    <property type="evidence" value="ECO:0007669"/>
    <property type="project" value="InterPro"/>
</dbReference>
<dbReference type="Proteomes" id="UP000179076">
    <property type="component" value="Unassembled WGS sequence"/>
</dbReference>
<name>A0A1F6VCR8_9PROT</name>
<keyword evidence="6" id="KW-0413">Isomerase</keyword>
<dbReference type="GO" id="GO:0043138">
    <property type="term" value="F:3'-5' DNA helicase activity"/>
    <property type="evidence" value="ECO:0007669"/>
    <property type="project" value="UniProtKB-EC"/>
</dbReference>
<evidence type="ECO:0000256" key="6">
    <source>
        <dbReference type="ARBA" id="ARBA00023235"/>
    </source>
</evidence>
<dbReference type="PROSITE" id="PS51198">
    <property type="entry name" value="UVRD_HELICASE_ATP_BIND"/>
    <property type="match status" value="1"/>
</dbReference>
<organism evidence="13 14">
    <name type="scientific">Candidatus Muproteobacteria bacterium RBG_16_60_9</name>
    <dbReference type="NCBI Taxonomy" id="1817755"/>
    <lineage>
        <taxon>Bacteria</taxon>
        <taxon>Pseudomonadati</taxon>
        <taxon>Pseudomonadota</taxon>
        <taxon>Candidatus Muproteobacteria</taxon>
    </lineage>
</organism>
<keyword evidence="5 10" id="KW-0067">ATP-binding</keyword>
<proteinExistence type="inferred from homology"/>
<comment type="catalytic activity">
    <reaction evidence="7">
        <text>Couples ATP hydrolysis with the unwinding of duplex DNA by translocating in the 3'-5' direction.</text>
        <dbReference type="EC" id="5.6.2.4"/>
    </reaction>
</comment>
<evidence type="ECO:0000256" key="2">
    <source>
        <dbReference type="ARBA" id="ARBA00022741"/>
    </source>
</evidence>
<sequence>MLDLSPQQKAAVQHIRGPLLVLGGAGNGKTTVLAGKVAWLVRELDVNPTQIVVLATSVHATRELRRRAEERLGRKLPTLSVIGFAEFGLQLILRRFATLGLRPGFSLYDRADTEAVITRLLQESQSQVAALAGAVAEQIACWKRGFASPAFTTDSPDTSVASVAAWAYQRYEQRLLAANSIDLDDLVRKAVRLLTTDALLLSRWRDQIRFLLVDEYERTSACEHELVRLLAADGIALTAAGDDTRTVDTPALGPSDNLARLPTAIPNTRVIKLEQNFRCTGRIAVALSRIVGGAGGFSDVAPSYGARPGPPIRILQARNEQHEAEGIVAALTAHQARSGADYRDYAILFRDLDQAAVIERALRVSRVPYQLQGAPSFFAQSEIRDMWAYLRILSNPADDDAFLHALNTPRRDIGHATIERLTRFATTSGRPLLECALDPTFVKTLPPQPAESLRASVQLLVRLTERAAQSDPAEIVRDLLAELRYRDWLRDTCNDAKIAAQRMHNVTHVIDMLQRASRTQPEAGLRAIFTQLQLQALRHGAEDSADGVALLTFAAARGTEFAQQIYIIGFEEELSAATPSDTEIEALSERHLAYLMISRAREGVTFTISAQRRLGGALQTPRASRFLADLPPQDLQWISADTGQAFAENSLVNSTTYVDRGNHRSR</sequence>
<evidence type="ECO:0000259" key="12">
    <source>
        <dbReference type="PROSITE" id="PS51217"/>
    </source>
</evidence>
<dbReference type="GO" id="GO:0005829">
    <property type="term" value="C:cytosol"/>
    <property type="evidence" value="ECO:0007669"/>
    <property type="project" value="TreeGrafter"/>
</dbReference>
<dbReference type="Gene3D" id="3.40.50.300">
    <property type="entry name" value="P-loop containing nucleotide triphosphate hydrolases"/>
    <property type="match status" value="2"/>
</dbReference>
<feature type="binding site" evidence="10">
    <location>
        <begin position="23"/>
        <end position="30"/>
    </location>
    <ligand>
        <name>ATP</name>
        <dbReference type="ChEBI" id="CHEBI:30616"/>
    </ligand>
</feature>
<evidence type="ECO:0000313" key="13">
    <source>
        <dbReference type="EMBL" id="OGI67412.1"/>
    </source>
</evidence>
<dbReference type="EC" id="5.6.2.4" evidence="8"/>
<evidence type="ECO:0000313" key="14">
    <source>
        <dbReference type="Proteomes" id="UP000179076"/>
    </source>
</evidence>
<dbReference type="Pfam" id="PF00580">
    <property type="entry name" value="UvrD-helicase"/>
    <property type="match status" value="1"/>
</dbReference>